<gene>
    <name evidence="6" type="ORF">NDN08_005801</name>
</gene>
<evidence type="ECO:0000256" key="1">
    <source>
        <dbReference type="ARBA" id="ARBA00022722"/>
    </source>
</evidence>
<dbReference type="GO" id="GO:0004519">
    <property type="term" value="F:endonuclease activity"/>
    <property type="evidence" value="ECO:0007669"/>
    <property type="project" value="UniProtKB-KW"/>
</dbReference>
<comment type="caution">
    <text evidence="6">The sequence shown here is derived from an EMBL/GenBank/DDBJ whole genome shotgun (WGS) entry which is preliminary data.</text>
</comment>
<proteinExistence type="predicted"/>
<evidence type="ECO:0000256" key="3">
    <source>
        <dbReference type="ARBA" id="ARBA00022801"/>
    </source>
</evidence>
<keyword evidence="2" id="KW-0255">Endonuclease</keyword>
<dbReference type="GO" id="GO:0016787">
    <property type="term" value="F:hydrolase activity"/>
    <property type="evidence" value="ECO:0007669"/>
    <property type="project" value="UniProtKB-KW"/>
</dbReference>
<dbReference type="Proteomes" id="UP001157974">
    <property type="component" value="Unassembled WGS sequence"/>
</dbReference>
<evidence type="ECO:0000313" key="7">
    <source>
        <dbReference type="Proteomes" id="UP001157974"/>
    </source>
</evidence>
<name>A0AAV8V2P0_9RHOD</name>
<dbReference type="Pfam" id="PF00565">
    <property type="entry name" value="SNase"/>
    <property type="match status" value="1"/>
</dbReference>
<evidence type="ECO:0000259" key="5">
    <source>
        <dbReference type="PROSITE" id="PS50830"/>
    </source>
</evidence>
<reference evidence="6 7" key="1">
    <citation type="journal article" date="2023" name="Nat. Commun.">
        <title>Origin of minicircular mitochondrial genomes in red algae.</title>
        <authorList>
            <person name="Lee Y."/>
            <person name="Cho C.H."/>
            <person name="Lee Y.M."/>
            <person name="Park S.I."/>
            <person name="Yang J.H."/>
            <person name="West J.A."/>
            <person name="Bhattacharya D."/>
            <person name="Yoon H.S."/>
        </authorList>
    </citation>
    <scope>NUCLEOTIDE SEQUENCE [LARGE SCALE GENOMIC DNA]</scope>
    <source>
        <strain evidence="6 7">CCMP1338</strain>
        <tissue evidence="6">Whole cell</tissue>
    </source>
</reference>
<dbReference type="PANTHER" id="PTHR12302">
    <property type="entry name" value="EBNA2 BINDING PROTEIN P100"/>
    <property type="match status" value="1"/>
</dbReference>
<dbReference type="PROSITE" id="PS50830">
    <property type="entry name" value="TNASE_3"/>
    <property type="match status" value="1"/>
</dbReference>
<evidence type="ECO:0000256" key="2">
    <source>
        <dbReference type="ARBA" id="ARBA00022759"/>
    </source>
</evidence>
<dbReference type="Gene3D" id="2.40.50.90">
    <property type="match status" value="1"/>
</dbReference>
<keyword evidence="3" id="KW-0378">Hydrolase</keyword>
<accession>A0AAV8V2P0</accession>
<dbReference type="AlphaFoldDB" id="A0AAV8V2P0"/>
<keyword evidence="7" id="KW-1185">Reference proteome</keyword>
<evidence type="ECO:0000256" key="4">
    <source>
        <dbReference type="SAM" id="MobiDB-lite"/>
    </source>
</evidence>
<dbReference type="PANTHER" id="PTHR12302:SF3">
    <property type="entry name" value="SERINE_THREONINE-PROTEIN KINASE 31"/>
    <property type="match status" value="1"/>
</dbReference>
<evidence type="ECO:0000313" key="6">
    <source>
        <dbReference type="EMBL" id="KAJ8909105.1"/>
    </source>
</evidence>
<dbReference type="SUPFAM" id="SSF50199">
    <property type="entry name" value="Staphylococcal nuclease"/>
    <property type="match status" value="1"/>
</dbReference>
<feature type="compositionally biased region" description="Basic and acidic residues" evidence="4">
    <location>
        <begin position="340"/>
        <end position="349"/>
    </location>
</feature>
<feature type="region of interest" description="Disordered" evidence="4">
    <location>
        <begin position="304"/>
        <end position="349"/>
    </location>
</feature>
<protein>
    <recommendedName>
        <fullName evidence="5">TNase-like domain-containing protein</fullName>
    </recommendedName>
</protein>
<keyword evidence="1" id="KW-0540">Nuclease</keyword>
<dbReference type="SMART" id="SM00318">
    <property type="entry name" value="SNc"/>
    <property type="match status" value="1"/>
</dbReference>
<organism evidence="6 7">
    <name type="scientific">Rhodosorus marinus</name>
    <dbReference type="NCBI Taxonomy" id="101924"/>
    <lineage>
        <taxon>Eukaryota</taxon>
        <taxon>Rhodophyta</taxon>
        <taxon>Stylonematophyceae</taxon>
        <taxon>Stylonematales</taxon>
        <taxon>Stylonemataceae</taxon>
        <taxon>Rhodosorus</taxon>
    </lineage>
</organism>
<feature type="domain" description="TNase-like" evidence="5">
    <location>
        <begin position="121"/>
        <end position="279"/>
    </location>
</feature>
<dbReference type="InterPro" id="IPR016071">
    <property type="entry name" value="Staphylococal_nuclease_OB-fold"/>
</dbReference>
<sequence>MSILYHPGFVGLPVWTGPPNVSPKCRKRVCNGAFTDWGQGAVESLEMALHTTDPRVIFRGKTVQESIRSQVQEMVVDQGPDAKVPSAVTLHVLSLVRLVQRMRTILPNVKSIPQWMYRDGKRIRGRVVDVPDGDNFIMLHTPLPHSMRSHPQTDFSSSTFKERMDRSIRVRLAGLDAPEGPFKGGSGQPFYREAKEFLEHLTLDKEVTIELVGRDRYSRVIAVVYRGWGPFRFNVNAVMLEEGLATIYWGINRQFGRHFHQFKRMERRAREAGRRIWSMPRTELPRDYKRSLLQAEAVQRKLVKAEAKEKKAAKRRSSRKSDRGGQTRSQHRRRSVSESSRQERPRRTV</sequence>
<dbReference type="EMBL" id="JAMWBK010000001">
    <property type="protein sequence ID" value="KAJ8909105.1"/>
    <property type="molecule type" value="Genomic_DNA"/>
</dbReference>
<dbReference type="InterPro" id="IPR035437">
    <property type="entry name" value="SNase_OB-fold_sf"/>
</dbReference>